<keyword evidence="2" id="KW-0548">Nucleotidyltransferase</keyword>
<organism evidence="9 10">
    <name type="scientific">Leiothrix lutea</name>
    <name type="common">Red-billed leiothrix</name>
    <name type="synonym">Sylvia lutea</name>
    <dbReference type="NCBI Taxonomy" id="36275"/>
    <lineage>
        <taxon>Eukaryota</taxon>
        <taxon>Metazoa</taxon>
        <taxon>Chordata</taxon>
        <taxon>Craniata</taxon>
        <taxon>Vertebrata</taxon>
        <taxon>Euteleostomi</taxon>
        <taxon>Archelosauria</taxon>
        <taxon>Archosauria</taxon>
        <taxon>Dinosauria</taxon>
        <taxon>Saurischia</taxon>
        <taxon>Theropoda</taxon>
        <taxon>Coelurosauria</taxon>
        <taxon>Aves</taxon>
        <taxon>Neognathae</taxon>
        <taxon>Neoaves</taxon>
        <taxon>Telluraves</taxon>
        <taxon>Australaves</taxon>
        <taxon>Passeriformes</taxon>
        <taxon>Sylvioidea</taxon>
        <taxon>Leiothrichidae</taxon>
        <taxon>Leiothrix</taxon>
    </lineage>
</organism>
<feature type="domain" description="Integrase catalytic" evidence="8">
    <location>
        <begin position="1"/>
        <end position="64"/>
    </location>
</feature>
<comment type="caution">
    <text evidence="9">The sequence shown here is derived from an EMBL/GenBank/DDBJ whole genome shotgun (WGS) entry which is preliminary data.</text>
</comment>
<dbReference type="GO" id="GO:0016787">
    <property type="term" value="F:hydrolase activity"/>
    <property type="evidence" value="ECO:0007669"/>
    <property type="project" value="UniProtKB-KW"/>
</dbReference>
<dbReference type="PANTHER" id="PTHR41694:SF3">
    <property type="entry name" value="RNA-DIRECTED DNA POLYMERASE-RELATED"/>
    <property type="match status" value="1"/>
</dbReference>
<evidence type="ECO:0000256" key="3">
    <source>
        <dbReference type="ARBA" id="ARBA00022722"/>
    </source>
</evidence>
<dbReference type="SUPFAM" id="SSF53098">
    <property type="entry name" value="Ribonuclease H-like"/>
    <property type="match status" value="1"/>
</dbReference>
<dbReference type="PANTHER" id="PTHR41694">
    <property type="entry name" value="ENDOGENOUS RETROVIRUS GROUP K MEMBER POL PROTEIN"/>
    <property type="match status" value="1"/>
</dbReference>
<keyword evidence="3" id="KW-0540">Nuclease</keyword>
<protein>
    <submittedName>
        <fullName evidence="9">POK19 protein</fullName>
    </submittedName>
</protein>
<dbReference type="GO" id="GO:0003964">
    <property type="term" value="F:RNA-directed DNA polymerase activity"/>
    <property type="evidence" value="ECO:0007669"/>
    <property type="project" value="UniProtKB-KW"/>
</dbReference>
<evidence type="ECO:0000259" key="8">
    <source>
        <dbReference type="PROSITE" id="PS50994"/>
    </source>
</evidence>
<feature type="non-terminal residue" evidence="9">
    <location>
        <position position="64"/>
    </location>
</feature>
<dbReference type="GO" id="GO:0035613">
    <property type="term" value="F:RNA stem-loop binding"/>
    <property type="evidence" value="ECO:0007669"/>
    <property type="project" value="TreeGrafter"/>
</dbReference>
<dbReference type="Proteomes" id="UP000524007">
    <property type="component" value="Unassembled WGS sequence"/>
</dbReference>
<sequence>WNAITHLIQAFSFMGIPKILKTDNGPADKSKEFRNFLQQWGVRHKTGIPHSPTSQAIVERTHRD</sequence>
<evidence type="ECO:0000256" key="1">
    <source>
        <dbReference type="ARBA" id="ARBA00022679"/>
    </source>
</evidence>
<feature type="non-terminal residue" evidence="9">
    <location>
        <position position="1"/>
    </location>
</feature>
<keyword evidence="6" id="KW-0695">RNA-directed DNA polymerase</keyword>
<dbReference type="InterPro" id="IPR036397">
    <property type="entry name" value="RNaseH_sf"/>
</dbReference>
<keyword evidence="4" id="KW-0255">Endonuclease</keyword>
<reference evidence="9 10" key="1">
    <citation type="submission" date="2019-09" db="EMBL/GenBank/DDBJ databases">
        <title>Bird 10,000 Genomes (B10K) Project - Family phase.</title>
        <authorList>
            <person name="Zhang G."/>
        </authorList>
    </citation>
    <scope>NUCLEOTIDE SEQUENCE [LARGE SCALE GENOMIC DNA]</scope>
    <source>
        <strain evidence="9">B10K-DU-002-43</strain>
        <tissue evidence="9">Muscle</tissue>
    </source>
</reference>
<evidence type="ECO:0000313" key="10">
    <source>
        <dbReference type="Proteomes" id="UP000524007"/>
    </source>
</evidence>
<name>A0A7L2A7E5_LEILU</name>
<dbReference type="Pfam" id="PF00665">
    <property type="entry name" value="rve"/>
    <property type="match status" value="1"/>
</dbReference>
<dbReference type="EMBL" id="VXBY01008935">
    <property type="protein sequence ID" value="NXP43047.1"/>
    <property type="molecule type" value="Genomic_DNA"/>
</dbReference>
<feature type="region of interest" description="Disordered" evidence="7">
    <location>
        <begin position="45"/>
        <end position="64"/>
    </location>
</feature>
<proteinExistence type="predicted"/>
<evidence type="ECO:0000256" key="7">
    <source>
        <dbReference type="SAM" id="MobiDB-lite"/>
    </source>
</evidence>
<dbReference type="InterPro" id="IPR012337">
    <property type="entry name" value="RNaseH-like_sf"/>
</dbReference>
<keyword evidence="5" id="KW-0378">Hydrolase</keyword>
<gene>
    <name evidence="9" type="primary">Ervk19_2</name>
    <name evidence="9" type="ORF">LEILUT_R14679</name>
</gene>
<accession>A0A7L2A7E5</accession>
<evidence type="ECO:0000313" key="9">
    <source>
        <dbReference type="EMBL" id="NXP43047.1"/>
    </source>
</evidence>
<dbReference type="InterPro" id="IPR001584">
    <property type="entry name" value="Integrase_cat-core"/>
</dbReference>
<evidence type="ECO:0000256" key="2">
    <source>
        <dbReference type="ARBA" id="ARBA00022695"/>
    </source>
</evidence>
<evidence type="ECO:0000256" key="6">
    <source>
        <dbReference type="ARBA" id="ARBA00022918"/>
    </source>
</evidence>
<dbReference type="AlphaFoldDB" id="A0A7L2A7E5"/>
<dbReference type="Gene3D" id="3.30.420.10">
    <property type="entry name" value="Ribonuclease H-like superfamily/Ribonuclease H"/>
    <property type="match status" value="1"/>
</dbReference>
<dbReference type="GO" id="GO:0004519">
    <property type="term" value="F:endonuclease activity"/>
    <property type="evidence" value="ECO:0007669"/>
    <property type="project" value="UniProtKB-KW"/>
</dbReference>
<evidence type="ECO:0000256" key="5">
    <source>
        <dbReference type="ARBA" id="ARBA00022801"/>
    </source>
</evidence>
<dbReference type="GO" id="GO:0015074">
    <property type="term" value="P:DNA integration"/>
    <property type="evidence" value="ECO:0007669"/>
    <property type="project" value="InterPro"/>
</dbReference>
<keyword evidence="10" id="KW-1185">Reference proteome</keyword>
<evidence type="ECO:0000256" key="4">
    <source>
        <dbReference type="ARBA" id="ARBA00022759"/>
    </source>
</evidence>
<keyword evidence="1" id="KW-0808">Transferase</keyword>
<dbReference type="PROSITE" id="PS50994">
    <property type="entry name" value="INTEGRASE"/>
    <property type="match status" value="1"/>
</dbReference>